<evidence type="ECO:0000256" key="1">
    <source>
        <dbReference type="SAM" id="MobiDB-lite"/>
    </source>
</evidence>
<feature type="region of interest" description="Disordered" evidence="1">
    <location>
        <begin position="686"/>
        <end position="708"/>
    </location>
</feature>
<feature type="region of interest" description="Disordered" evidence="1">
    <location>
        <begin position="1"/>
        <end position="144"/>
    </location>
</feature>
<feature type="compositionally biased region" description="Polar residues" evidence="1">
    <location>
        <begin position="998"/>
        <end position="1007"/>
    </location>
</feature>
<dbReference type="Proteomes" id="UP000093561">
    <property type="component" value="Unassembled WGS sequence"/>
</dbReference>
<feature type="compositionally biased region" description="Basic and acidic residues" evidence="1">
    <location>
        <begin position="35"/>
        <end position="56"/>
    </location>
</feature>
<organism evidence="2 3">
    <name type="scientific">Wuchereria bancrofti</name>
    <dbReference type="NCBI Taxonomy" id="6293"/>
    <lineage>
        <taxon>Eukaryota</taxon>
        <taxon>Metazoa</taxon>
        <taxon>Ecdysozoa</taxon>
        <taxon>Nematoda</taxon>
        <taxon>Chromadorea</taxon>
        <taxon>Rhabditida</taxon>
        <taxon>Spirurina</taxon>
        <taxon>Spiruromorpha</taxon>
        <taxon>Filarioidea</taxon>
        <taxon>Onchocercidae</taxon>
        <taxon>Wuchereria</taxon>
    </lineage>
</organism>
<evidence type="ECO:0000313" key="3">
    <source>
        <dbReference type="WBParaSite" id="mrna-Wban_01466"/>
    </source>
</evidence>
<feature type="compositionally biased region" description="Polar residues" evidence="1">
    <location>
        <begin position="697"/>
        <end position="708"/>
    </location>
</feature>
<feature type="compositionally biased region" description="Polar residues" evidence="1">
    <location>
        <begin position="57"/>
        <end position="66"/>
    </location>
</feature>
<feature type="region of interest" description="Disordered" evidence="1">
    <location>
        <begin position="1061"/>
        <end position="1080"/>
    </location>
</feature>
<feature type="compositionally biased region" description="Basic and acidic residues" evidence="1">
    <location>
        <begin position="113"/>
        <end position="144"/>
    </location>
</feature>
<proteinExistence type="predicted"/>
<accession>A0AAF5PJ74</accession>
<reference evidence="3" key="3">
    <citation type="submission" date="2024-02" db="UniProtKB">
        <authorList>
            <consortium name="WormBaseParasite"/>
        </authorList>
    </citation>
    <scope>IDENTIFICATION</scope>
    <source>
        <strain evidence="3">pt0022</strain>
    </source>
</reference>
<feature type="compositionally biased region" description="Low complexity" evidence="1">
    <location>
        <begin position="77"/>
        <end position="89"/>
    </location>
</feature>
<feature type="region of interest" description="Disordered" evidence="1">
    <location>
        <begin position="756"/>
        <end position="790"/>
    </location>
</feature>
<dbReference type="AlphaFoldDB" id="A0AAF5PJ74"/>
<reference evidence="2" key="1">
    <citation type="submission" date="2015-03" db="EMBL/GenBank/DDBJ databases">
        <title>Wuchereria bancrofti Genome Sequencing Papua New Guinea Strain.</title>
        <authorList>
            <person name="Small S.T."/>
            <person name="Serre D."/>
            <person name="Zimmerman P.A."/>
        </authorList>
    </citation>
    <scope>NUCLEOTIDE SEQUENCE [LARGE SCALE GENOMIC DNA]</scope>
    <source>
        <strain evidence="2">pt0022</strain>
    </source>
</reference>
<name>A0AAF5PJ74_WUCBA</name>
<dbReference type="WBParaSite" id="mrna-Wban_01466">
    <property type="protein sequence ID" value="mrna-Wban_01466"/>
    <property type="gene ID" value="Wban_01466"/>
</dbReference>
<sequence>MTGTEEEGLTESVNKVEIMEQEDGEVSDVSNCDVANDKGETVDQETSKASRKEDNISAKTDINVSKKTALEKLKNMSFSSRSKLPVRSSSLERREKERRERQTITTPKLQHSPRRDNDEERRQRKRRWEEHSDEQERQQTIVEERPKPLREAVAAAHMTPLPINKPVEPVRTNDQPNTLRQRIEKVISVQESEAINMSDKELRNLIARMCDLSKEQQRLQRGRQTQYDTLREIYMEVKDDIEKLYIRVPVHLRMDLPLPPQTLHPSGSSSSGALQMNGGTTAFQIDQRFRLSSLFDPPGVVTSANVRLNPGNDPEVSVRSEERCAGARMGFGEVGGVSNDQQRVLGARNGAVYSGGLNEHGVFEDISRIGLGSGNTLLRNNGGSNSTTAVERVSHAGSSAEQTLHSVNGKKPLFPGLNGPTHLDQSSSMIPSTSACDHGPNPLFRRLDFSAGSSRFSGTGPSHELFPKVASDLPPQMGSFSDGPAPLMSFGNTVSPNQVPHSIGRQIYDTPDKSVTSTYAVVQTNALSKLESGENDGGMRAVNQHCFMHSGSQGPTSFIHPNKPPSPVPDFPPNVSLRALSNSVDSDKTLCGAYHESLIHLKSSEIQSSSQVPLPNLSEPPPPFGTAPINGPSILPHKLSSTVLLSTMQSSNIVPPQTVPVPTGATPVYPSEHAVGTIQPLSSASTSSALNALPGSSKASQNLQPQSGNATVVTAQPLMSLHSGSSAVSVPPPDFSVPPPLAPSLTVRTSVGTSSITTNLLGHTEPTNSVDSRTGPSSNSTLQRSLSHMKGRVLTNSTVLSGLPSMNVPPPSFSVPPPRAPNVGPTFPAPPSMAASAMTSGPRPANMISSMVAPPPNLMSGPVGLNCPPPDMSQPPPNIRSALGASNPESVQQMVSAVVGQSTVSSQTPVEVVTELVATAYSRAGGIRLHHDPSLKQRMSMVTENTVVINKMRAPAPAGPPRPLSSVGKLPPPLMLSPGTRGGPASRISSFNKRKGSQVRSSTTRPQQRQKRQISDMVAIIPDEHDHPSSREEPDDNIFLIVSDEEDGNNGNGWTVSKHDGLCSPEASKQAGNVMPGVGW</sequence>
<protein>
    <submittedName>
        <fullName evidence="3">WH2 domain-containing protein</fullName>
    </submittedName>
</protein>
<reference evidence="2" key="2">
    <citation type="journal article" date="2016" name="Mol. Ecol.">
        <title>Population genomics of the filarial nematode parasite Wuchereria bancrofti from mosquitoes.</title>
        <authorList>
            <person name="Small S.T."/>
            <person name="Reimer L.J."/>
            <person name="Tisch D.J."/>
            <person name="King C.L."/>
            <person name="Christensen B.M."/>
            <person name="Siba P.M."/>
            <person name="Kazura J.W."/>
            <person name="Serre D."/>
            <person name="Zimmerman P.A."/>
        </authorList>
    </citation>
    <scope>NUCLEOTIDE SEQUENCE</scope>
    <source>
        <strain evidence="2">pt0022</strain>
    </source>
</reference>
<feature type="compositionally biased region" description="Basic and acidic residues" evidence="1">
    <location>
        <begin position="90"/>
        <end position="102"/>
    </location>
</feature>
<evidence type="ECO:0000313" key="2">
    <source>
        <dbReference type="Proteomes" id="UP000093561"/>
    </source>
</evidence>
<feature type="region of interest" description="Disordered" evidence="1">
    <location>
        <begin position="953"/>
        <end position="1014"/>
    </location>
</feature>
<feature type="compositionally biased region" description="Polar residues" evidence="1">
    <location>
        <begin position="756"/>
        <end position="786"/>
    </location>
</feature>